<gene>
    <name evidence="1" type="ORF">PSON_ATCC_30995.1.T0080325</name>
</gene>
<dbReference type="OrthoDB" id="10255128at2759"/>
<reference evidence="1" key="1">
    <citation type="submission" date="2021-01" db="EMBL/GenBank/DDBJ databases">
        <authorList>
            <consortium name="Genoscope - CEA"/>
            <person name="William W."/>
        </authorList>
    </citation>
    <scope>NUCLEOTIDE SEQUENCE</scope>
</reference>
<organism evidence="1 2">
    <name type="scientific">Paramecium sonneborni</name>
    <dbReference type="NCBI Taxonomy" id="65129"/>
    <lineage>
        <taxon>Eukaryota</taxon>
        <taxon>Sar</taxon>
        <taxon>Alveolata</taxon>
        <taxon>Ciliophora</taxon>
        <taxon>Intramacronucleata</taxon>
        <taxon>Oligohymenophorea</taxon>
        <taxon>Peniculida</taxon>
        <taxon>Parameciidae</taxon>
        <taxon>Paramecium</taxon>
    </lineage>
</organism>
<evidence type="ECO:0000313" key="1">
    <source>
        <dbReference type="EMBL" id="CAD8054496.1"/>
    </source>
</evidence>
<comment type="caution">
    <text evidence="1">The sequence shown here is derived from an EMBL/GenBank/DDBJ whole genome shotgun (WGS) entry which is preliminary data.</text>
</comment>
<name>A0A8S1KNB8_9CILI</name>
<proteinExistence type="predicted"/>
<dbReference type="EMBL" id="CAJJDN010000008">
    <property type="protein sequence ID" value="CAD8054496.1"/>
    <property type="molecule type" value="Genomic_DNA"/>
</dbReference>
<keyword evidence="2" id="KW-1185">Reference proteome</keyword>
<evidence type="ECO:0000313" key="2">
    <source>
        <dbReference type="Proteomes" id="UP000692954"/>
    </source>
</evidence>
<accession>A0A8S1KNB8</accession>
<dbReference type="Proteomes" id="UP000692954">
    <property type="component" value="Unassembled WGS sequence"/>
</dbReference>
<dbReference type="AlphaFoldDB" id="A0A8S1KNB8"/>
<sequence>MLFEPDILNRYQQFSTYQTQNIKVMEVLNTALFERALLEGSYAQSLDQLAKILDLTENGIINDDIIDLVQAYRSVILCEKEQAEYLKESYKNDALVILKDMLAKQYEGVSQMENSCRLLDKQLKSNVNNLSRRANRYKQSIIDLPFAKTDSIKTALEQEKQQNTIFLRQAITDYNQTISEYFEGCAQQEQTVIQLDKQRRAVFNDIHMKLQVFHISTIKNIEYALKKMNQKIEVQDLSKPIFMFKIEDQTRPVLNKFNVNDYISQTEMEIRNQQPSLNLKSKQATQEIKSLWSSIKRTINRESSYDSVFNQLSQSNFVVNDQLFAKLAGSNEELDQFLDSLRESKLPIDAKSQLIKLNIYMQNLHKLLVDLILYLYHRNLTEQTIKLIKQTLQKYLTYPVQNELKDQITLYYDNILKQPCLMDVEFWKRHFIIKLHEQQQVEPQTQIKRQEIIAEIKFQSSKLLQHSINASVIVQAVQKLELEQNEIDQIITHINMKAEER</sequence>
<protein>
    <submittedName>
        <fullName evidence="1">Uncharacterized protein</fullName>
    </submittedName>
</protein>